<evidence type="ECO:0000313" key="6">
    <source>
        <dbReference type="Proteomes" id="UP000189674"/>
    </source>
</evidence>
<dbReference type="CDD" id="cd00552">
    <property type="entry name" value="RaiA"/>
    <property type="match status" value="1"/>
</dbReference>
<organism evidence="5 6">
    <name type="scientific">Anaerohalosphaera lusitana</name>
    <dbReference type="NCBI Taxonomy" id="1936003"/>
    <lineage>
        <taxon>Bacteria</taxon>
        <taxon>Pseudomonadati</taxon>
        <taxon>Planctomycetota</taxon>
        <taxon>Phycisphaerae</taxon>
        <taxon>Sedimentisphaerales</taxon>
        <taxon>Anaerohalosphaeraceae</taxon>
        <taxon>Anaerohalosphaera</taxon>
    </lineage>
</organism>
<reference evidence="6" key="1">
    <citation type="submission" date="2017-02" db="EMBL/GenBank/DDBJ databases">
        <title>Comparative genomics and description of representatives of a novel lineage of planctomycetes thriving in anoxic sediments.</title>
        <authorList>
            <person name="Spring S."/>
            <person name="Bunk B."/>
            <person name="Sproer C."/>
        </authorList>
    </citation>
    <scope>NUCLEOTIDE SEQUENCE [LARGE SCALE GENOMIC DNA]</scope>
    <source>
        <strain evidence="6">ST-NAGAB-D1</strain>
    </source>
</reference>
<dbReference type="KEGG" id="alus:STSP2_02052"/>
<sequence length="117" mass="13016">MLFTITGKHLDVTEAMKAHAEEKTAKLPRYFDGINQVEVVIEGNEGGRTSVEIIARGEHNNIFIAKEAGDDTYACIDIVVHKLQRQLRKKKQKQRNNKHIPGPSAAGIPPESEEEVA</sequence>
<dbReference type="InterPro" id="IPR050574">
    <property type="entry name" value="HPF/YfiA_ribosome-assoc"/>
</dbReference>
<keyword evidence="6" id="KW-1185">Reference proteome</keyword>
<comment type="subunit">
    <text evidence="2">Associates exclusively with 100S ribosomes, which are dimers of 70S ribosomes.</text>
</comment>
<dbReference type="PANTHER" id="PTHR33231:SF1">
    <property type="entry name" value="30S RIBOSOMAL PROTEIN"/>
    <property type="match status" value="1"/>
</dbReference>
<dbReference type="PANTHER" id="PTHR33231">
    <property type="entry name" value="30S RIBOSOMAL PROTEIN"/>
    <property type="match status" value="1"/>
</dbReference>
<feature type="region of interest" description="Disordered" evidence="4">
    <location>
        <begin position="87"/>
        <end position="117"/>
    </location>
</feature>
<dbReference type="InterPro" id="IPR003489">
    <property type="entry name" value="RHF/RaiA"/>
</dbReference>
<dbReference type="Proteomes" id="UP000189674">
    <property type="component" value="Chromosome"/>
</dbReference>
<gene>
    <name evidence="5" type="primary">hpf</name>
    <name evidence="5" type="ORF">STSP2_02052</name>
</gene>
<dbReference type="RefSeq" id="WP_169853121.1">
    <property type="nucleotide sequence ID" value="NZ_CP019791.1"/>
</dbReference>
<dbReference type="AlphaFoldDB" id="A0A1U9NMZ2"/>
<dbReference type="NCBIfam" id="TIGR00741">
    <property type="entry name" value="yfiA"/>
    <property type="match status" value="1"/>
</dbReference>
<dbReference type="Gene3D" id="3.30.160.100">
    <property type="entry name" value="Ribosome hibernation promotion factor-like"/>
    <property type="match status" value="1"/>
</dbReference>
<dbReference type="SUPFAM" id="SSF69754">
    <property type="entry name" value="Ribosome binding protein Y (YfiA homologue)"/>
    <property type="match status" value="1"/>
</dbReference>
<dbReference type="GO" id="GO:0043024">
    <property type="term" value="F:ribosomal small subunit binding"/>
    <property type="evidence" value="ECO:0007669"/>
    <property type="project" value="TreeGrafter"/>
</dbReference>
<dbReference type="Pfam" id="PF02482">
    <property type="entry name" value="Ribosomal_S30AE"/>
    <property type="match status" value="1"/>
</dbReference>
<evidence type="ECO:0000256" key="2">
    <source>
        <dbReference type="ARBA" id="ARBA00038695"/>
    </source>
</evidence>
<dbReference type="EMBL" id="CP019791">
    <property type="protein sequence ID" value="AQT68876.1"/>
    <property type="molecule type" value="Genomic_DNA"/>
</dbReference>
<dbReference type="InterPro" id="IPR036567">
    <property type="entry name" value="RHF-like"/>
</dbReference>
<evidence type="ECO:0000313" key="5">
    <source>
        <dbReference type="EMBL" id="AQT68876.1"/>
    </source>
</evidence>
<accession>A0A1U9NMZ2</accession>
<dbReference type="GO" id="GO:0045900">
    <property type="term" value="P:negative regulation of translational elongation"/>
    <property type="evidence" value="ECO:0007669"/>
    <property type="project" value="TreeGrafter"/>
</dbReference>
<evidence type="ECO:0000256" key="1">
    <source>
        <dbReference type="ARBA" id="ARBA00022845"/>
    </source>
</evidence>
<dbReference type="GO" id="GO:0022627">
    <property type="term" value="C:cytosolic small ribosomal subunit"/>
    <property type="evidence" value="ECO:0007669"/>
    <property type="project" value="TreeGrafter"/>
</dbReference>
<protein>
    <recommendedName>
        <fullName evidence="3">Ribosome hibernation promoting factor</fullName>
    </recommendedName>
</protein>
<proteinExistence type="predicted"/>
<evidence type="ECO:0000256" key="3">
    <source>
        <dbReference type="ARBA" id="ARBA00041148"/>
    </source>
</evidence>
<evidence type="ECO:0000256" key="4">
    <source>
        <dbReference type="SAM" id="MobiDB-lite"/>
    </source>
</evidence>
<name>A0A1U9NMZ2_9BACT</name>
<keyword evidence="1" id="KW-0810">Translation regulation</keyword>
<feature type="compositionally biased region" description="Basic residues" evidence="4">
    <location>
        <begin position="87"/>
        <end position="98"/>
    </location>
</feature>
<dbReference type="STRING" id="1936003.STSP2_02052"/>